<reference evidence="9" key="1">
    <citation type="journal article" date="2013" name="Nature">
        <title>Pan genome of the phytoplankton Emiliania underpins its global distribution.</title>
        <authorList>
            <person name="Read B.A."/>
            <person name="Kegel J."/>
            <person name="Klute M.J."/>
            <person name="Kuo A."/>
            <person name="Lefebvre S.C."/>
            <person name="Maumus F."/>
            <person name="Mayer C."/>
            <person name="Miller J."/>
            <person name="Monier A."/>
            <person name="Salamov A."/>
            <person name="Young J."/>
            <person name="Aguilar M."/>
            <person name="Claverie J.M."/>
            <person name="Frickenhaus S."/>
            <person name="Gonzalez K."/>
            <person name="Herman E.K."/>
            <person name="Lin Y.C."/>
            <person name="Napier J."/>
            <person name="Ogata H."/>
            <person name="Sarno A.F."/>
            <person name="Shmutz J."/>
            <person name="Schroeder D."/>
            <person name="de Vargas C."/>
            <person name="Verret F."/>
            <person name="von Dassow P."/>
            <person name="Valentin K."/>
            <person name="Van de Peer Y."/>
            <person name="Wheeler G."/>
            <person name="Dacks J.B."/>
            <person name="Delwiche C.F."/>
            <person name="Dyhrman S.T."/>
            <person name="Glockner G."/>
            <person name="John U."/>
            <person name="Richards T."/>
            <person name="Worden A.Z."/>
            <person name="Zhang X."/>
            <person name="Grigoriev I.V."/>
            <person name="Allen A.E."/>
            <person name="Bidle K."/>
            <person name="Borodovsky M."/>
            <person name="Bowler C."/>
            <person name="Brownlee C."/>
            <person name="Cock J.M."/>
            <person name="Elias M."/>
            <person name="Gladyshev V.N."/>
            <person name="Groth M."/>
            <person name="Guda C."/>
            <person name="Hadaegh A."/>
            <person name="Iglesias-Rodriguez M.D."/>
            <person name="Jenkins J."/>
            <person name="Jones B.M."/>
            <person name="Lawson T."/>
            <person name="Leese F."/>
            <person name="Lindquist E."/>
            <person name="Lobanov A."/>
            <person name="Lomsadze A."/>
            <person name="Malik S.B."/>
            <person name="Marsh M.E."/>
            <person name="Mackinder L."/>
            <person name="Mock T."/>
            <person name="Mueller-Roeber B."/>
            <person name="Pagarete A."/>
            <person name="Parker M."/>
            <person name="Probert I."/>
            <person name="Quesneville H."/>
            <person name="Raines C."/>
            <person name="Rensing S.A."/>
            <person name="Riano-Pachon D.M."/>
            <person name="Richier S."/>
            <person name="Rokitta S."/>
            <person name="Shiraiwa Y."/>
            <person name="Soanes D.M."/>
            <person name="van der Giezen M."/>
            <person name="Wahlund T.M."/>
            <person name="Williams B."/>
            <person name="Wilson W."/>
            <person name="Wolfe G."/>
            <person name="Wurch L.L."/>
        </authorList>
    </citation>
    <scope>NUCLEOTIDE SEQUENCE</scope>
</reference>
<feature type="transmembrane region" description="Helical" evidence="6">
    <location>
        <begin position="594"/>
        <end position="613"/>
    </location>
</feature>
<accession>A0A0D3IKF1</accession>
<dbReference type="PANTHER" id="PTHR11453:SF47">
    <property type="entry name" value="ANION EXCHANGE PROTEIN"/>
    <property type="match status" value="1"/>
</dbReference>
<name>A0A0D3IKF1_EMIH1</name>
<evidence type="ECO:0000259" key="7">
    <source>
        <dbReference type="Pfam" id="PF00955"/>
    </source>
</evidence>
<evidence type="ECO:0000313" key="8">
    <source>
        <dbReference type="EnsemblProtists" id="EOD11736"/>
    </source>
</evidence>
<dbReference type="KEGG" id="ehx:EMIHUDRAFT_120259"/>
<evidence type="ECO:0000313" key="9">
    <source>
        <dbReference type="Proteomes" id="UP000013827"/>
    </source>
</evidence>
<dbReference type="Gene3D" id="1.10.287.570">
    <property type="entry name" value="Helical hairpin bin"/>
    <property type="match status" value="1"/>
</dbReference>
<dbReference type="PRINTS" id="PR01231">
    <property type="entry name" value="HCO3TRNSPORT"/>
</dbReference>
<dbReference type="GeneID" id="17257889"/>
<dbReference type="eggNOG" id="KOG1172">
    <property type="taxonomic scope" value="Eukaryota"/>
</dbReference>
<feature type="transmembrane region" description="Helical" evidence="6">
    <location>
        <begin position="198"/>
        <end position="218"/>
    </location>
</feature>
<dbReference type="EnsemblProtists" id="EOD11736">
    <property type="protein sequence ID" value="EOD11736"/>
    <property type="gene ID" value="EMIHUDRAFT_120259"/>
</dbReference>
<feature type="transmembrane region" description="Helical" evidence="6">
    <location>
        <begin position="411"/>
        <end position="434"/>
    </location>
</feature>
<dbReference type="PANTHER" id="PTHR11453">
    <property type="entry name" value="ANION EXCHANGE PROTEIN"/>
    <property type="match status" value="1"/>
</dbReference>
<keyword evidence="2 6" id="KW-0812">Transmembrane</keyword>
<keyword evidence="3 6" id="KW-1133">Transmembrane helix</keyword>
<dbReference type="STRING" id="2903.R1DLI8"/>
<proteinExistence type="predicted"/>
<dbReference type="PaxDb" id="2903-EOD11736"/>
<evidence type="ECO:0000256" key="5">
    <source>
        <dbReference type="SAM" id="MobiDB-lite"/>
    </source>
</evidence>
<feature type="transmembrane region" description="Helical" evidence="6">
    <location>
        <begin position="304"/>
        <end position="324"/>
    </location>
</feature>
<dbReference type="GO" id="GO:0006820">
    <property type="term" value="P:monoatomic anion transport"/>
    <property type="evidence" value="ECO:0007669"/>
    <property type="project" value="InterPro"/>
</dbReference>
<dbReference type="Proteomes" id="UP000013827">
    <property type="component" value="Unassembled WGS sequence"/>
</dbReference>
<feature type="transmembrane region" description="Helical" evidence="6">
    <location>
        <begin position="572"/>
        <end position="588"/>
    </location>
</feature>
<evidence type="ECO:0000256" key="2">
    <source>
        <dbReference type="ARBA" id="ARBA00022692"/>
    </source>
</evidence>
<dbReference type="RefSeq" id="XP_005764165.1">
    <property type="nucleotide sequence ID" value="XM_005764108.1"/>
</dbReference>
<feature type="domain" description="Bicarbonate transporter-like transmembrane" evidence="7">
    <location>
        <begin position="266"/>
        <end position="513"/>
    </location>
</feature>
<dbReference type="GO" id="GO:0050801">
    <property type="term" value="P:monoatomic ion homeostasis"/>
    <property type="evidence" value="ECO:0007669"/>
    <property type="project" value="TreeGrafter"/>
</dbReference>
<dbReference type="GO" id="GO:0005886">
    <property type="term" value="C:plasma membrane"/>
    <property type="evidence" value="ECO:0007669"/>
    <property type="project" value="TreeGrafter"/>
</dbReference>
<feature type="transmembrane region" description="Helical" evidence="6">
    <location>
        <begin position="272"/>
        <end position="292"/>
    </location>
</feature>
<organism evidence="8 9">
    <name type="scientific">Emiliania huxleyi (strain CCMP1516)</name>
    <dbReference type="NCBI Taxonomy" id="280463"/>
    <lineage>
        <taxon>Eukaryota</taxon>
        <taxon>Haptista</taxon>
        <taxon>Haptophyta</taxon>
        <taxon>Prymnesiophyceae</taxon>
        <taxon>Isochrysidales</taxon>
        <taxon>Noelaerhabdaceae</taxon>
        <taxon>Emiliania</taxon>
    </lineage>
</organism>
<dbReference type="GO" id="GO:0005452">
    <property type="term" value="F:solute:inorganic anion antiporter activity"/>
    <property type="evidence" value="ECO:0007669"/>
    <property type="project" value="InterPro"/>
</dbReference>
<feature type="transmembrane region" description="Helical" evidence="6">
    <location>
        <begin position="474"/>
        <end position="492"/>
    </location>
</feature>
<feature type="transmembrane region" description="Helical" evidence="6">
    <location>
        <begin position="125"/>
        <end position="144"/>
    </location>
</feature>
<keyword evidence="4 6" id="KW-0472">Membrane</keyword>
<evidence type="ECO:0000256" key="6">
    <source>
        <dbReference type="SAM" id="Phobius"/>
    </source>
</evidence>
<protein>
    <recommendedName>
        <fullName evidence="7">Bicarbonate transporter-like transmembrane domain-containing protein</fullName>
    </recommendedName>
</protein>
<feature type="transmembrane region" description="Helical" evidence="6">
    <location>
        <begin position="370"/>
        <end position="390"/>
    </location>
</feature>
<dbReference type="Pfam" id="PF00955">
    <property type="entry name" value="HCO3_cotransp"/>
    <property type="match status" value="3"/>
</dbReference>
<feature type="transmembrane region" description="Helical" evidence="6">
    <location>
        <begin position="230"/>
        <end position="252"/>
    </location>
</feature>
<sequence length="779" mass="86105">MSKREEYPGDDNYSSVNHVADALETPATAGHDAEADPFAEETGSEPKSVPETPDQESGMVGAATKSSGAKRRKGKKPISELAPLEFSGRFAGGLRADLLRRVPLYVSDWTEAFTGGNCMKTTASICFLFFACLSPAVTFGAAFADATDNQLGVIETIISSGMSGLIYSFLSGQPLCILGATGPELAFTMEVDFLAARVWQALWCSLFTILVALFDLSACMKVCTRFTEEIFSFLISIIFIVGAFTTLIKLYLADPDVEGDDPAAPANRAKAFLGTLLGLFTYFTAMWCRAFPKRNETTPLVRKLVANYGVTLSILLYSGINYGFRDVDVPCLDMPDEVVPTATLNGTGESRGWFVNPFGDETASGYDTPGVGFIFFAAVPALGLAVLGYLDQNLTTLLINRKDHNLKKGGAYHLDLLVCGIFIYPICGFFGLPFTHAATVRSMSHLMSLMTREDSTNEHGQTVSKVTNVVEQRVTHLGIHCLLLAALGLSAVLTKIPKVVLAGVFLYMGVTALLESLPSTLTRLPSTRPSPTPQALPGVQLYERLWLWLIWDPKKYPQYDYVTQVARKPLHLYTLFQFSCLAVLYALTKVPNPYISVIFPFFIAFLPLIRKLVPKCFPSVWSKEDLKALDKRSPRRSTWSLEFCAVCALQGQKVRLVVSDEPVRPTEYCTHGRFDGLLYCKRCPDCRAKHNLSYAEESTRLAQGKQVSYDSAMDRTRKYVQLSRDIIFEGEMLWRLDTQMLHSHTGFEPYAKEWTTFADEPPQLVEPLRIALSLSSNSA</sequence>
<dbReference type="HOGENOM" id="CLU_002289_6_2_1"/>
<keyword evidence="9" id="KW-1185">Reference proteome</keyword>
<comment type="subcellular location">
    <subcellularLocation>
        <location evidence="1">Membrane</location>
        <topology evidence="1">Multi-pass membrane protein</topology>
    </subcellularLocation>
</comment>
<evidence type="ECO:0000256" key="4">
    <source>
        <dbReference type="ARBA" id="ARBA00023136"/>
    </source>
</evidence>
<feature type="transmembrane region" description="Helical" evidence="6">
    <location>
        <begin position="499"/>
        <end position="514"/>
    </location>
</feature>
<evidence type="ECO:0000256" key="3">
    <source>
        <dbReference type="ARBA" id="ARBA00022989"/>
    </source>
</evidence>
<dbReference type="InterPro" id="IPR003020">
    <property type="entry name" value="HCO3_transpt_euk"/>
</dbReference>
<dbReference type="InterPro" id="IPR011531">
    <property type="entry name" value="HCO3_transpt-like_TM_dom"/>
</dbReference>
<evidence type="ECO:0000256" key="1">
    <source>
        <dbReference type="ARBA" id="ARBA00004141"/>
    </source>
</evidence>
<feature type="region of interest" description="Disordered" evidence="5">
    <location>
        <begin position="1"/>
        <end position="76"/>
    </location>
</feature>
<feature type="domain" description="Bicarbonate transporter-like transmembrane" evidence="7">
    <location>
        <begin position="535"/>
        <end position="632"/>
    </location>
</feature>
<feature type="domain" description="Bicarbonate transporter-like transmembrane" evidence="7">
    <location>
        <begin position="89"/>
        <end position="253"/>
    </location>
</feature>
<dbReference type="OMA" id="GRAQCYK"/>
<dbReference type="AlphaFoldDB" id="A0A0D3IKF1"/>
<reference evidence="8" key="2">
    <citation type="submission" date="2024-10" db="UniProtKB">
        <authorList>
            <consortium name="EnsemblProtists"/>
        </authorList>
    </citation>
    <scope>IDENTIFICATION</scope>
</reference>